<dbReference type="InterPro" id="IPR010982">
    <property type="entry name" value="Lambda_DNA-bd_dom_sf"/>
</dbReference>
<feature type="domain" description="HTH lacI-type" evidence="4">
    <location>
        <begin position="3"/>
        <end position="57"/>
    </location>
</feature>
<feature type="domain" description="HTH cro/C1-type" evidence="5">
    <location>
        <begin position="4"/>
        <end position="47"/>
    </location>
</feature>
<evidence type="ECO:0000256" key="2">
    <source>
        <dbReference type="ARBA" id="ARBA00023125"/>
    </source>
</evidence>
<dbReference type="RefSeq" id="WP_338247712.1">
    <property type="nucleotide sequence ID" value="NZ_BSRI01000001.1"/>
</dbReference>
<proteinExistence type="predicted"/>
<dbReference type="PROSITE" id="PS50932">
    <property type="entry name" value="HTH_LACI_2"/>
    <property type="match status" value="1"/>
</dbReference>
<dbReference type="InterPro" id="IPR001387">
    <property type="entry name" value="Cro/C1-type_HTH"/>
</dbReference>
<keyword evidence="3" id="KW-0804">Transcription</keyword>
<keyword evidence="1" id="KW-0805">Transcription regulation</keyword>
<dbReference type="InterPro" id="IPR046335">
    <property type="entry name" value="LacI/GalR-like_sensor"/>
</dbReference>
<dbReference type="Pfam" id="PF00356">
    <property type="entry name" value="LacI"/>
    <property type="match status" value="1"/>
</dbReference>
<dbReference type="SUPFAM" id="SSF53822">
    <property type="entry name" value="Periplasmic binding protein-like I"/>
    <property type="match status" value="1"/>
</dbReference>
<dbReference type="PROSITE" id="PS50943">
    <property type="entry name" value="HTH_CROC1"/>
    <property type="match status" value="1"/>
</dbReference>
<evidence type="ECO:0000313" key="6">
    <source>
        <dbReference type="EMBL" id="GLV53995.1"/>
    </source>
</evidence>
<dbReference type="EMBL" id="BSRI01000001">
    <property type="protein sequence ID" value="GLV53995.1"/>
    <property type="molecule type" value="Genomic_DNA"/>
</dbReference>
<dbReference type="SUPFAM" id="SSF47413">
    <property type="entry name" value="lambda repressor-like DNA-binding domains"/>
    <property type="match status" value="1"/>
</dbReference>
<name>A0ABQ6FLV3_9CHLR</name>
<dbReference type="Gene3D" id="3.40.50.2300">
    <property type="match status" value="2"/>
</dbReference>
<evidence type="ECO:0000259" key="5">
    <source>
        <dbReference type="PROSITE" id="PS50943"/>
    </source>
</evidence>
<dbReference type="SMART" id="SM00354">
    <property type="entry name" value="HTH_LACI"/>
    <property type="match status" value="1"/>
</dbReference>
<organism evidence="6 7">
    <name type="scientific">Dictyobacter halimunensis</name>
    <dbReference type="NCBI Taxonomy" id="3026934"/>
    <lineage>
        <taxon>Bacteria</taxon>
        <taxon>Bacillati</taxon>
        <taxon>Chloroflexota</taxon>
        <taxon>Ktedonobacteria</taxon>
        <taxon>Ktedonobacterales</taxon>
        <taxon>Dictyobacteraceae</taxon>
        <taxon>Dictyobacter</taxon>
    </lineage>
</organism>
<dbReference type="Gene3D" id="1.10.260.40">
    <property type="entry name" value="lambda repressor-like DNA-binding domains"/>
    <property type="match status" value="1"/>
</dbReference>
<keyword evidence="2" id="KW-0238">DNA-binding</keyword>
<dbReference type="PROSITE" id="PS00356">
    <property type="entry name" value="HTH_LACI_1"/>
    <property type="match status" value="1"/>
</dbReference>
<dbReference type="CDD" id="cd01392">
    <property type="entry name" value="HTH_LacI"/>
    <property type="match status" value="1"/>
</dbReference>
<evidence type="ECO:0000313" key="7">
    <source>
        <dbReference type="Proteomes" id="UP001344906"/>
    </source>
</evidence>
<dbReference type="InterPro" id="IPR028082">
    <property type="entry name" value="Peripla_BP_I"/>
</dbReference>
<protein>
    <submittedName>
        <fullName evidence="6">LacI family transcriptional regulator</fullName>
    </submittedName>
</protein>
<dbReference type="InterPro" id="IPR000843">
    <property type="entry name" value="HTH_LacI"/>
</dbReference>
<dbReference type="Pfam" id="PF13377">
    <property type="entry name" value="Peripla_BP_3"/>
    <property type="match status" value="1"/>
</dbReference>
<dbReference type="CDD" id="cd06267">
    <property type="entry name" value="PBP1_LacI_sugar_binding-like"/>
    <property type="match status" value="1"/>
</dbReference>
<dbReference type="PANTHER" id="PTHR30146:SF109">
    <property type="entry name" value="HTH-TYPE TRANSCRIPTIONAL REGULATOR GALS"/>
    <property type="match status" value="1"/>
</dbReference>
<keyword evidence="7" id="KW-1185">Reference proteome</keyword>
<gene>
    <name evidence="6" type="ORF">KDH_08460</name>
</gene>
<comment type="caution">
    <text evidence="6">The sequence shown here is derived from an EMBL/GenBank/DDBJ whole genome shotgun (WGS) entry which is preliminary data.</text>
</comment>
<accession>A0ABQ6FLV3</accession>
<dbReference type="PANTHER" id="PTHR30146">
    <property type="entry name" value="LACI-RELATED TRANSCRIPTIONAL REPRESSOR"/>
    <property type="match status" value="1"/>
</dbReference>
<reference evidence="6 7" key="1">
    <citation type="submission" date="2023-02" db="EMBL/GenBank/DDBJ databases">
        <title>Dictyobacter halimunensis sp. nov., a new member of the class Ktedonobacteria from forest soil in a geothermal area.</title>
        <authorList>
            <person name="Rachmania M.K."/>
            <person name="Ningsih F."/>
            <person name="Sakai Y."/>
            <person name="Yabe S."/>
            <person name="Yokota A."/>
            <person name="Sjamsuridzal W."/>
        </authorList>
    </citation>
    <scope>NUCLEOTIDE SEQUENCE [LARGE SCALE GENOMIC DNA]</scope>
    <source>
        <strain evidence="6 7">S3.2.2.5</strain>
    </source>
</reference>
<evidence type="ECO:0000256" key="3">
    <source>
        <dbReference type="ARBA" id="ARBA00023163"/>
    </source>
</evidence>
<dbReference type="Proteomes" id="UP001344906">
    <property type="component" value="Unassembled WGS sequence"/>
</dbReference>
<evidence type="ECO:0000256" key="1">
    <source>
        <dbReference type="ARBA" id="ARBA00023015"/>
    </source>
</evidence>
<sequence length="350" mass="37678">MSVTMSDVARHVGVSKQTISAVINGKPGISADTIARVKQAIAELGYQPNLVASSLRLGYTKSIGLLLSNVANPWFAEIARGVEDVALARGYSVMLCNTYDDPDKLELYLNVFIRQRTAGVIGISANDAAKIAHATSCVFQSLNPINSARGAYVATAHLLSLGHRRIGCITALPNNTVALERLQGYRAALADWNIVVDENMIISGDFDYASGLRAAEQLLRLPTLPTAVFAHQDLLAIGIIAGLQRAGIRVPEDIAIVGYDGLEIASVYNPPLSTIIQPTHAMGMQAMRLLADKLEGKTSDETEPLHCQLAVRRSTVPTLAQEWISPDIDTATTPWLGWQSSEDTLPSRIP</sequence>
<evidence type="ECO:0000259" key="4">
    <source>
        <dbReference type="PROSITE" id="PS50932"/>
    </source>
</evidence>